<name>A0A0C3C1A4_PILCF</name>
<dbReference type="CDD" id="cd02181">
    <property type="entry name" value="GH16_fungal_Lam16A_glucanase"/>
    <property type="match status" value="1"/>
</dbReference>
<feature type="signal peptide" evidence="1">
    <location>
        <begin position="1"/>
        <end position="19"/>
    </location>
</feature>
<feature type="chain" id="PRO_5002162324" evidence="1">
    <location>
        <begin position="20"/>
        <end position="319"/>
    </location>
</feature>
<dbReference type="InterPro" id="IPR000757">
    <property type="entry name" value="Beta-glucanase-like"/>
</dbReference>
<dbReference type="Pfam" id="PF26113">
    <property type="entry name" value="GH16_XgeA"/>
    <property type="match status" value="1"/>
</dbReference>
<evidence type="ECO:0000256" key="1">
    <source>
        <dbReference type="SAM" id="SignalP"/>
    </source>
</evidence>
<evidence type="ECO:0000313" key="4">
    <source>
        <dbReference type="Proteomes" id="UP000054166"/>
    </source>
</evidence>
<dbReference type="PANTHER" id="PTHR10963:SF24">
    <property type="entry name" value="GLYCOSIDASE C21B10.07-RELATED"/>
    <property type="match status" value="1"/>
</dbReference>
<reference evidence="4" key="2">
    <citation type="submission" date="2015-01" db="EMBL/GenBank/DDBJ databases">
        <title>Evolutionary Origins and Diversification of the Mycorrhizal Mutualists.</title>
        <authorList>
            <consortium name="DOE Joint Genome Institute"/>
            <consortium name="Mycorrhizal Genomics Consortium"/>
            <person name="Kohler A."/>
            <person name="Kuo A."/>
            <person name="Nagy L.G."/>
            <person name="Floudas D."/>
            <person name="Copeland A."/>
            <person name="Barry K.W."/>
            <person name="Cichocki N."/>
            <person name="Veneault-Fourrey C."/>
            <person name="LaButti K."/>
            <person name="Lindquist E.A."/>
            <person name="Lipzen A."/>
            <person name="Lundell T."/>
            <person name="Morin E."/>
            <person name="Murat C."/>
            <person name="Riley R."/>
            <person name="Ohm R."/>
            <person name="Sun H."/>
            <person name="Tunlid A."/>
            <person name="Henrissat B."/>
            <person name="Grigoriev I.V."/>
            <person name="Hibbett D.S."/>
            <person name="Martin F."/>
        </authorList>
    </citation>
    <scope>NUCLEOTIDE SEQUENCE [LARGE SCALE GENOMIC DNA]</scope>
    <source>
        <strain evidence="4">F 1598</strain>
    </source>
</reference>
<evidence type="ECO:0000259" key="2">
    <source>
        <dbReference type="PROSITE" id="PS51762"/>
    </source>
</evidence>
<dbReference type="HOGENOM" id="CLU_016972_1_1_1"/>
<keyword evidence="4" id="KW-1185">Reference proteome</keyword>
<dbReference type="Proteomes" id="UP000054166">
    <property type="component" value="Unassembled WGS sequence"/>
</dbReference>
<feature type="domain" description="GH16" evidence="2">
    <location>
        <begin position="8"/>
        <end position="287"/>
    </location>
</feature>
<reference evidence="3 4" key="1">
    <citation type="submission" date="2014-04" db="EMBL/GenBank/DDBJ databases">
        <authorList>
            <consortium name="DOE Joint Genome Institute"/>
            <person name="Kuo A."/>
            <person name="Tarkka M."/>
            <person name="Buscot F."/>
            <person name="Kohler A."/>
            <person name="Nagy L.G."/>
            <person name="Floudas D."/>
            <person name="Copeland A."/>
            <person name="Barry K.W."/>
            <person name="Cichocki N."/>
            <person name="Veneault-Fourrey C."/>
            <person name="LaButti K."/>
            <person name="Lindquist E.A."/>
            <person name="Lipzen A."/>
            <person name="Lundell T."/>
            <person name="Morin E."/>
            <person name="Murat C."/>
            <person name="Sun H."/>
            <person name="Tunlid A."/>
            <person name="Henrissat B."/>
            <person name="Grigoriev I.V."/>
            <person name="Hibbett D.S."/>
            <person name="Martin F."/>
            <person name="Nordberg H.P."/>
            <person name="Cantor M.N."/>
            <person name="Hua S.X."/>
        </authorList>
    </citation>
    <scope>NUCLEOTIDE SEQUENCE [LARGE SCALE GENOMIC DNA]</scope>
    <source>
        <strain evidence="3 4">F 1598</strain>
    </source>
</reference>
<dbReference type="OrthoDB" id="192832at2759"/>
<keyword evidence="1" id="KW-0732">Signal</keyword>
<evidence type="ECO:0000313" key="3">
    <source>
        <dbReference type="EMBL" id="KIM83377.1"/>
    </source>
</evidence>
<dbReference type="InterPro" id="IPR050546">
    <property type="entry name" value="Glycosyl_Hydrlase_16"/>
</dbReference>
<dbReference type="InParanoid" id="A0A0C3C1A4"/>
<keyword evidence="3" id="KW-0378">Hydrolase</keyword>
<dbReference type="InterPro" id="IPR013320">
    <property type="entry name" value="ConA-like_dom_sf"/>
</dbReference>
<dbReference type="PANTHER" id="PTHR10963">
    <property type="entry name" value="GLYCOSYL HYDROLASE-RELATED"/>
    <property type="match status" value="1"/>
</dbReference>
<dbReference type="SUPFAM" id="SSF49899">
    <property type="entry name" value="Concanavalin A-like lectins/glucanases"/>
    <property type="match status" value="1"/>
</dbReference>
<sequence length="319" mass="35169">MHIGYAAVYLTLVVIPATCARFRIADTFKGRDFFDGFNWETLDDPTDGRVNFVDKSTAMKSNLSFASADKFIMRADHAKVVSPDDRGRDSVRITSQKAWDDSTIVLDLSHMPEGCATWPAFWTLSQQGPWPHGGEVDVIEGVNLQNSNLASLHTTPDCIMDTQRPQSGSTVSTDCDATINNNQGCGTQFTVPKSYGTSFNNAGGGWYAMQKTAADGISVWFWSRMDPDVPAEVRNNNDSISPKSWGMPSAWFPSTNCDYASHFNAHEIIFDLTFCGDWANSVYPNSGCGGDSCTDFVNNNPSAFTKAYWEVNSLRVYTT</sequence>
<protein>
    <submittedName>
        <fullName evidence="3">Glycoside hydrolase family 16 protein</fullName>
    </submittedName>
</protein>
<dbReference type="FunFam" id="2.60.120.200:FF:000179">
    <property type="entry name" value="Unplaced genomic scaffold supercont1.19, whole genome shotgun sequence"/>
    <property type="match status" value="1"/>
</dbReference>
<organism evidence="3 4">
    <name type="scientific">Piloderma croceum (strain F 1598)</name>
    <dbReference type="NCBI Taxonomy" id="765440"/>
    <lineage>
        <taxon>Eukaryota</taxon>
        <taxon>Fungi</taxon>
        <taxon>Dikarya</taxon>
        <taxon>Basidiomycota</taxon>
        <taxon>Agaricomycotina</taxon>
        <taxon>Agaricomycetes</taxon>
        <taxon>Agaricomycetidae</taxon>
        <taxon>Atheliales</taxon>
        <taxon>Atheliaceae</taxon>
        <taxon>Piloderma</taxon>
    </lineage>
</organism>
<proteinExistence type="predicted"/>
<dbReference type="PROSITE" id="PS51762">
    <property type="entry name" value="GH16_2"/>
    <property type="match status" value="1"/>
</dbReference>
<dbReference type="STRING" id="765440.A0A0C3C1A4"/>
<dbReference type="GO" id="GO:0004553">
    <property type="term" value="F:hydrolase activity, hydrolyzing O-glycosyl compounds"/>
    <property type="evidence" value="ECO:0007669"/>
    <property type="project" value="InterPro"/>
</dbReference>
<gene>
    <name evidence="3" type="ORF">PILCRDRAFT_783658</name>
</gene>
<dbReference type="EMBL" id="KN832991">
    <property type="protein sequence ID" value="KIM83377.1"/>
    <property type="molecule type" value="Genomic_DNA"/>
</dbReference>
<dbReference type="Gene3D" id="2.60.120.200">
    <property type="match status" value="1"/>
</dbReference>
<dbReference type="GO" id="GO:0009251">
    <property type="term" value="P:glucan catabolic process"/>
    <property type="evidence" value="ECO:0007669"/>
    <property type="project" value="TreeGrafter"/>
</dbReference>
<dbReference type="AlphaFoldDB" id="A0A0C3C1A4"/>
<accession>A0A0C3C1A4</accession>